<comment type="caution">
    <text evidence="2">The sequence shown here is derived from an EMBL/GenBank/DDBJ whole genome shotgun (WGS) entry which is preliminary data.</text>
</comment>
<protein>
    <submittedName>
        <fullName evidence="2">Uncharacterized protein</fullName>
    </submittedName>
</protein>
<evidence type="ECO:0000313" key="2">
    <source>
        <dbReference type="EMBL" id="MFC0860745.1"/>
    </source>
</evidence>
<feature type="transmembrane region" description="Helical" evidence="1">
    <location>
        <begin position="91"/>
        <end position="112"/>
    </location>
</feature>
<keyword evidence="1" id="KW-0472">Membrane</keyword>
<keyword evidence="1" id="KW-1133">Transmembrane helix</keyword>
<name>A0ABV6TX07_9ACTN</name>
<proteinExistence type="predicted"/>
<evidence type="ECO:0000313" key="3">
    <source>
        <dbReference type="Proteomes" id="UP001589870"/>
    </source>
</evidence>
<organism evidence="2 3">
    <name type="scientific">Sphaerimonospora cavernae</name>
    <dbReference type="NCBI Taxonomy" id="1740611"/>
    <lineage>
        <taxon>Bacteria</taxon>
        <taxon>Bacillati</taxon>
        <taxon>Actinomycetota</taxon>
        <taxon>Actinomycetes</taxon>
        <taxon>Streptosporangiales</taxon>
        <taxon>Streptosporangiaceae</taxon>
        <taxon>Sphaerimonospora</taxon>
    </lineage>
</organism>
<reference evidence="2 3" key="1">
    <citation type="submission" date="2024-09" db="EMBL/GenBank/DDBJ databases">
        <authorList>
            <person name="Sun Q."/>
            <person name="Mori K."/>
        </authorList>
    </citation>
    <scope>NUCLEOTIDE SEQUENCE [LARGE SCALE GENOMIC DNA]</scope>
    <source>
        <strain evidence="2 3">TBRC 1851</strain>
    </source>
</reference>
<dbReference type="RefSeq" id="WP_394299021.1">
    <property type="nucleotide sequence ID" value="NZ_JBHMQT010000002.1"/>
</dbReference>
<keyword evidence="1" id="KW-0812">Transmembrane</keyword>
<accession>A0ABV6TX07</accession>
<keyword evidence="3" id="KW-1185">Reference proteome</keyword>
<evidence type="ECO:0000256" key="1">
    <source>
        <dbReference type="SAM" id="Phobius"/>
    </source>
</evidence>
<dbReference type="Proteomes" id="UP001589870">
    <property type="component" value="Unassembled WGS sequence"/>
</dbReference>
<feature type="transmembrane region" description="Helical" evidence="1">
    <location>
        <begin position="124"/>
        <end position="142"/>
    </location>
</feature>
<gene>
    <name evidence="2" type="ORF">ACFHYQ_00385</name>
</gene>
<dbReference type="EMBL" id="JBHMQT010000002">
    <property type="protein sequence ID" value="MFC0860745.1"/>
    <property type="molecule type" value="Genomic_DNA"/>
</dbReference>
<sequence length="147" mass="15560">MNELTRTDEMSLSGAALRGAPWRAATIAGGGVAATSLFLGWILPGPADLTWALCTGISLFALVAGIGAISRPNRGDRVTQQARRWALRHPWRFALYPGLGAAALMVPVQLVIDGEGVFGAAWDALWGGALVFLFTGILTLAMRSRAR</sequence>
<feature type="transmembrane region" description="Helical" evidence="1">
    <location>
        <begin position="21"/>
        <end position="43"/>
    </location>
</feature>
<feature type="transmembrane region" description="Helical" evidence="1">
    <location>
        <begin position="49"/>
        <end position="70"/>
    </location>
</feature>